<dbReference type="Pfam" id="PF00440">
    <property type="entry name" value="TetR_N"/>
    <property type="match status" value="1"/>
</dbReference>
<evidence type="ECO:0000259" key="5">
    <source>
        <dbReference type="PROSITE" id="PS50977"/>
    </source>
</evidence>
<evidence type="ECO:0000256" key="1">
    <source>
        <dbReference type="ARBA" id="ARBA00023015"/>
    </source>
</evidence>
<dbReference type="PRINTS" id="PR00455">
    <property type="entry name" value="HTHTETR"/>
</dbReference>
<dbReference type="GO" id="GO:0000976">
    <property type="term" value="F:transcription cis-regulatory region binding"/>
    <property type="evidence" value="ECO:0007669"/>
    <property type="project" value="TreeGrafter"/>
</dbReference>
<dbReference type="Proteomes" id="UP000549616">
    <property type="component" value="Unassembled WGS sequence"/>
</dbReference>
<gene>
    <name evidence="6" type="ORF">HNR02_000595</name>
</gene>
<dbReference type="InterPro" id="IPR023772">
    <property type="entry name" value="DNA-bd_HTH_TetR-type_CS"/>
</dbReference>
<dbReference type="PROSITE" id="PS01081">
    <property type="entry name" value="HTH_TETR_1"/>
    <property type="match status" value="1"/>
</dbReference>
<evidence type="ECO:0000256" key="3">
    <source>
        <dbReference type="ARBA" id="ARBA00023163"/>
    </source>
</evidence>
<reference evidence="6 7" key="1">
    <citation type="submission" date="2020-07" db="EMBL/GenBank/DDBJ databases">
        <title>Sequencing the genomes of 1000 actinobacteria strains.</title>
        <authorList>
            <person name="Klenk H.-P."/>
        </authorList>
    </citation>
    <scope>NUCLEOTIDE SEQUENCE [LARGE SCALE GENOMIC DNA]</scope>
    <source>
        <strain evidence="6 7">DSM 104006</strain>
    </source>
</reference>
<comment type="caution">
    <text evidence="6">The sequence shown here is derived from an EMBL/GenBank/DDBJ whole genome shotgun (WGS) entry which is preliminary data.</text>
</comment>
<dbReference type="RefSeq" id="WP_179771695.1">
    <property type="nucleotide sequence ID" value="NZ_JACCFK010000001.1"/>
</dbReference>
<dbReference type="AlphaFoldDB" id="A0A853AX77"/>
<keyword evidence="2 4" id="KW-0238">DNA-binding</keyword>
<evidence type="ECO:0000256" key="2">
    <source>
        <dbReference type="ARBA" id="ARBA00023125"/>
    </source>
</evidence>
<accession>A0A853AX77</accession>
<dbReference type="EMBL" id="JACCFK010000001">
    <property type="protein sequence ID" value="NYI87272.1"/>
    <property type="molecule type" value="Genomic_DNA"/>
</dbReference>
<keyword evidence="1" id="KW-0805">Transcription regulation</keyword>
<dbReference type="GO" id="GO:0003700">
    <property type="term" value="F:DNA-binding transcription factor activity"/>
    <property type="evidence" value="ECO:0007669"/>
    <property type="project" value="TreeGrafter"/>
</dbReference>
<dbReference type="PROSITE" id="PS50977">
    <property type="entry name" value="HTH_TETR_2"/>
    <property type="match status" value="1"/>
</dbReference>
<protein>
    <submittedName>
        <fullName evidence="6">AcrR family transcriptional regulator</fullName>
    </submittedName>
</protein>
<dbReference type="PANTHER" id="PTHR30055:SF238">
    <property type="entry name" value="MYCOFACTOCIN BIOSYNTHESIS TRANSCRIPTIONAL REGULATOR MFTR-RELATED"/>
    <property type="match status" value="1"/>
</dbReference>
<dbReference type="SUPFAM" id="SSF46689">
    <property type="entry name" value="Homeodomain-like"/>
    <property type="match status" value="1"/>
</dbReference>
<feature type="DNA-binding region" description="H-T-H motif" evidence="4">
    <location>
        <begin position="29"/>
        <end position="48"/>
    </location>
</feature>
<organism evidence="6 7">
    <name type="scientific">Amycolatopsis endophytica</name>
    <dbReference type="NCBI Taxonomy" id="860233"/>
    <lineage>
        <taxon>Bacteria</taxon>
        <taxon>Bacillati</taxon>
        <taxon>Actinomycetota</taxon>
        <taxon>Actinomycetes</taxon>
        <taxon>Pseudonocardiales</taxon>
        <taxon>Pseudonocardiaceae</taxon>
        <taxon>Amycolatopsis</taxon>
    </lineage>
</organism>
<keyword evidence="7" id="KW-1185">Reference proteome</keyword>
<sequence length="194" mass="22069">MVDRRERSRERLQEAALELFTLDGYTETTAVAIAERAGVTERTFYRHFRDKREVLFGDGDRLVRLLVDALPLRPKPLDRALRNALSALAADLTPRRERLARRAALVRAHRELAERELLKLQCWAEALAHVLIDRGIDDLTAVAEVEVALALFRTAFTLWVTSEDDAADLEKMIDRAYAATGRRTMRSQVLGSRS</sequence>
<proteinExistence type="predicted"/>
<dbReference type="PANTHER" id="PTHR30055">
    <property type="entry name" value="HTH-TYPE TRANSCRIPTIONAL REGULATOR RUTR"/>
    <property type="match status" value="1"/>
</dbReference>
<dbReference type="InterPro" id="IPR050109">
    <property type="entry name" value="HTH-type_TetR-like_transc_reg"/>
</dbReference>
<dbReference type="InterPro" id="IPR001647">
    <property type="entry name" value="HTH_TetR"/>
</dbReference>
<dbReference type="InterPro" id="IPR009057">
    <property type="entry name" value="Homeodomain-like_sf"/>
</dbReference>
<evidence type="ECO:0000313" key="7">
    <source>
        <dbReference type="Proteomes" id="UP000549616"/>
    </source>
</evidence>
<evidence type="ECO:0000313" key="6">
    <source>
        <dbReference type="EMBL" id="NYI87272.1"/>
    </source>
</evidence>
<keyword evidence="3" id="KW-0804">Transcription</keyword>
<feature type="domain" description="HTH tetR-type" evidence="5">
    <location>
        <begin position="6"/>
        <end position="66"/>
    </location>
</feature>
<evidence type="ECO:0000256" key="4">
    <source>
        <dbReference type="PROSITE-ProRule" id="PRU00335"/>
    </source>
</evidence>
<dbReference type="Gene3D" id="1.10.357.10">
    <property type="entry name" value="Tetracycline Repressor, domain 2"/>
    <property type="match status" value="1"/>
</dbReference>
<name>A0A853AX77_9PSEU</name>